<evidence type="ECO:0000313" key="4">
    <source>
        <dbReference type="EMBL" id="HIU96832.1"/>
    </source>
</evidence>
<proteinExistence type="inferred from homology"/>
<dbReference type="Pfam" id="PF02632">
    <property type="entry name" value="BioY"/>
    <property type="match status" value="1"/>
</dbReference>
<feature type="transmembrane region" description="Helical" evidence="3">
    <location>
        <begin position="145"/>
        <end position="170"/>
    </location>
</feature>
<comment type="caution">
    <text evidence="4">The sequence shown here is derived from an EMBL/GenBank/DDBJ whole genome shotgun (WGS) entry which is preliminary data.</text>
</comment>
<comment type="similarity">
    <text evidence="1 2">Belongs to the BioY family.</text>
</comment>
<dbReference type="PIRSF" id="PIRSF016661">
    <property type="entry name" value="BioY"/>
    <property type="match status" value="1"/>
</dbReference>
<name>A0A9D1N8N5_9FIRM</name>
<keyword evidence="3" id="KW-1133">Transmembrane helix</keyword>
<gene>
    <name evidence="4" type="ORF">IAD25_09055</name>
</gene>
<evidence type="ECO:0000313" key="5">
    <source>
        <dbReference type="Proteomes" id="UP000824130"/>
    </source>
</evidence>
<protein>
    <recommendedName>
        <fullName evidence="2">Biotin transporter</fullName>
    </recommendedName>
</protein>
<evidence type="ECO:0000256" key="3">
    <source>
        <dbReference type="SAM" id="Phobius"/>
    </source>
</evidence>
<keyword evidence="2" id="KW-0813">Transport</keyword>
<organism evidence="4 5">
    <name type="scientific">Candidatus Allocopromorpha excrementipullorum</name>
    <dbReference type="NCBI Taxonomy" id="2840743"/>
    <lineage>
        <taxon>Bacteria</taxon>
        <taxon>Bacillati</taxon>
        <taxon>Bacillota</taxon>
        <taxon>Clostridia</taxon>
        <taxon>Eubacteriales</taxon>
        <taxon>Eubacteriaceae</taxon>
        <taxon>Eubacteriaceae incertae sedis</taxon>
        <taxon>Candidatus Allocopromorpha</taxon>
    </lineage>
</organism>
<sequence>MTSGTYSKTTMMILCGIFAAVTAICSLITIPLGFTPVPVNLGTLSVFLTGGILGKKYGTLSMAVYVLLGAAGVPVFSGFRGGIGVLAGPTGGYIIGYIVAVLIIGLLMENTVKTSGSSSSESELSAAEKKSSPIGSSARKKRIPVVLACAAAMTAGLLICYALGTAWFMFSTSTPLWASLVSCVFPFLPGDAIKIAAAAILTTRLEPALKRKI</sequence>
<dbReference type="Gene3D" id="1.10.1760.20">
    <property type="match status" value="1"/>
</dbReference>
<dbReference type="GO" id="GO:0015225">
    <property type="term" value="F:biotin transmembrane transporter activity"/>
    <property type="evidence" value="ECO:0007669"/>
    <property type="project" value="UniProtKB-UniRule"/>
</dbReference>
<dbReference type="EMBL" id="DVOB01000194">
    <property type="protein sequence ID" value="HIU96832.1"/>
    <property type="molecule type" value="Genomic_DNA"/>
</dbReference>
<evidence type="ECO:0000256" key="1">
    <source>
        <dbReference type="ARBA" id="ARBA00010692"/>
    </source>
</evidence>
<comment type="subcellular location">
    <subcellularLocation>
        <location evidence="2">Cell membrane</location>
        <topology evidence="2">Multi-pass membrane protein</topology>
    </subcellularLocation>
</comment>
<feature type="transmembrane region" description="Helical" evidence="3">
    <location>
        <begin position="91"/>
        <end position="108"/>
    </location>
</feature>
<reference evidence="4" key="1">
    <citation type="submission" date="2020-10" db="EMBL/GenBank/DDBJ databases">
        <authorList>
            <person name="Gilroy R."/>
        </authorList>
    </citation>
    <scope>NUCLEOTIDE SEQUENCE</scope>
    <source>
        <strain evidence="4">ChiSjej4B22-8349</strain>
    </source>
</reference>
<keyword evidence="3" id="KW-0812">Transmembrane</keyword>
<dbReference type="GO" id="GO:0005886">
    <property type="term" value="C:plasma membrane"/>
    <property type="evidence" value="ECO:0007669"/>
    <property type="project" value="UniProtKB-SubCell"/>
</dbReference>
<reference evidence="4" key="2">
    <citation type="journal article" date="2021" name="PeerJ">
        <title>Extensive microbial diversity within the chicken gut microbiome revealed by metagenomics and culture.</title>
        <authorList>
            <person name="Gilroy R."/>
            <person name="Ravi A."/>
            <person name="Getino M."/>
            <person name="Pursley I."/>
            <person name="Horton D.L."/>
            <person name="Alikhan N.F."/>
            <person name="Baker D."/>
            <person name="Gharbi K."/>
            <person name="Hall N."/>
            <person name="Watson M."/>
            <person name="Adriaenssens E.M."/>
            <person name="Foster-Nyarko E."/>
            <person name="Jarju S."/>
            <person name="Secka A."/>
            <person name="Antonio M."/>
            <person name="Oren A."/>
            <person name="Chaudhuri R.R."/>
            <person name="La Ragione R."/>
            <person name="Hildebrand F."/>
            <person name="Pallen M.J."/>
        </authorList>
    </citation>
    <scope>NUCLEOTIDE SEQUENCE</scope>
    <source>
        <strain evidence="4">ChiSjej4B22-8349</strain>
    </source>
</reference>
<dbReference type="InterPro" id="IPR003784">
    <property type="entry name" value="BioY"/>
</dbReference>
<dbReference type="Proteomes" id="UP000824130">
    <property type="component" value="Unassembled WGS sequence"/>
</dbReference>
<feature type="transmembrane region" description="Helical" evidence="3">
    <location>
        <begin position="60"/>
        <end position="79"/>
    </location>
</feature>
<feature type="transmembrane region" description="Helical" evidence="3">
    <location>
        <begin position="12"/>
        <end position="31"/>
    </location>
</feature>
<dbReference type="AlphaFoldDB" id="A0A9D1N8N5"/>
<dbReference type="PANTHER" id="PTHR34295">
    <property type="entry name" value="BIOTIN TRANSPORTER BIOY"/>
    <property type="match status" value="1"/>
</dbReference>
<keyword evidence="2 3" id="KW-0472">Membrane</keyword>
<keyword evidence="2" id="KW-1003">Cell membrane</keyword>
<dbReference type="PANTHER" id="PTHR34295:SF1">
    <property type="entry name" value="BIOTIN TRANSPORTER BIOY"/>
    <property type="match status" value="1"/>
</dbReference>
<evidence type="ECO:0000256" key="2">
    <source>
        <dbReference type="PIRNR" id="PIRNR016661"/>
    </source>
</evidence>
<accession>A0A9D1N8N5</accession>